<dbReference type="Proteomes" id="UP000641646">
    <property type="component" value="Unassembled WGS sequence"/>
</dbReference>
<dbReference type="Pfam" id="PF20126">
    <property type="entry name" value="TumE"/>
    <property type="match status" value="1"/>
</dbReference>
<evidence type="ECO:0000313" key="1">
    <source>
        <dbReference type="EMBL" id="MBD2184370.1"/>
    </source>
</evidence>
<comment type="caution">
    <text evidence="1">The sequence shown here is derived from an EMBL/GenBank/DDBJ whole genome shotgun (WGS) entry which is preliminary data.</text>
</comment>
<name>A0A926ZIS6_9CYAN</name>
<dbReference type="InterPro" id="IPR045397">
    <property type="entry name" value="TumE-like"/>
</dbReference>
<gene>
    <name evidence="1" type="ORF">H6G03_25435</name>
</gene>
<protein>
    <submittedName>
        <fullName evidence="1">Uncharacterized protein</fullName>
    </submittedName>
</protein>
<reference evidence="1" key="1">
    <citation type="journal article" date="2015" name="ISME J.">
        <title>Draft Genome Sequence of Streptomyces incarnatus NRRL8089, which Produces the Nucleoside Antibiotic Sinefungin.</title>
        <authorList>
            <person name="Oshima K."/>
            <person name="Hattori M."/>
            <person name="Shimizu H."/>
            <person name="Fukuda K."/>
            <person name="Nemoto M."/>
            <person name="Inagaki K."/>
            <person name="Tamura T."/>
        </authorList>
    </citation>
    <scope>NUCLEOTIDE SEQUENCE</scope>
    <source>
        <strain evidence="1">FACHB-1375</strain>
    </source>
</reference>
<reference evidence="1" key="2">
    <citation type="submission" date="2020-08" db="EMBL/GenBank/DDBJ databases">
        <authorList>
            <person name="Chen M."/>
            <person name="Teng W."/>
            <person name="Zhao L."/>
            <person name="Hu C."/>
            <person name="Zhou Y."/>
            <person name="Han B."/>
            <person name="Song L."/>
            <person name="Shu W."/>
        </authorList>
    </citation>
    <scope>NUCLEOTIDE SEQUENCE</scope>
    <source>
        <strain evidence="1">FACHB-1375</strain>
    </source>
</reference>
<dbReference type="EMBL" id="JACJPW010000080">
    <property type="protein sequence ID" value="MBD2184370.1"/>
    <property type="molecule type" value="Genomic_DNA"/>
</dbReference>
<keyword evidence="2" id="KW-1185">Reference proteome</keyword>
<accession>A0A926ZIS6</accession>
<dbReference type="AlphaFoldDB" id="A0A926ZIS6"/>
<sequence>MELQDYITAVKTKLARSLVIDSVVIVDERTLLNRGYFRARLTLINGDFLEIAESFTILEGRCLTLGYRYQWMDATKRLLRKRWDNVEHFPELPNFPHHVHIGEESNVYPSQSRNILELIDLMEAEIS</sequence>
<proteinExistence type="predicted"/>
<dbReference type="RefSeq" id="WP_190470612.1">
    <property type="nucleotide sequence ID" value="NZ_JACJPW010000080.1"/>
</dbReference>
<organism evidence="1 2">
    <name type="scientific">Aerosakkonema funiforme FACHB-1375</name>
    <dbReference type="NCBI Taxonomy" id="2949571"/>
    <lineage>
        <taxon>Bacteria</taxon>
        <taxon>Bacillati</taxon>
        <taxon>Cyanobacteriota</taxon>
        <taxon>Cyanophyceae</taxon>
        <taxon>Oscillatoriophycideae</taxon>
        <taxon>Aerosakkonematales</taxon>
        <taxon>Aerosakkonemataceae</taxon>
        <taxon>Aerosakkonema</taxon>
    </lineage>
</organism>
<evidence type="ECO:0000313" key="2">
    <source>
        <dbReference type="Proteomes" id="UP000641646"/>
    </source>
</evidence>